<dbReference type="PANTHER" id="PTHR24567:SF75">
    <property type="entry name" value="FUMARATE AND NITRATE REDUCTION REGULATORY PROTEIN"/>
    <property type="match status" value="1"/>
</dbReference>
<evidence type="ECO:0000313" key="8">
    <source>
        <dbReference type="Proteomes" id="UP000244755"/>
    </source>
</evidence>
<dbReference type="InterPro" id="IPR036388">
    <property type="entry name" value="WH-like_DNA-bd_sf"/>
</dbReference>
<dbReference type="PRINTS" id="PR00034">
    <property type="entry name" value="HTHCRP"/>
</dbReference>
<feature type="domain" description="Cyclic nucleotide-binding" evidence="5">
    <location>
        <begin position="39"/>
        <end position="89"/>
    </location>
</feature>
<evidence type="ECO:0000256" key="1">
    <source>
        <dbReference type="ARBA" id="ARBA00023015"/>
    </source>
</evidence>
<dbReference type="SMART" id="SM00419">
    <property type="entry name" value="HTH_CRP"/>
    <property type="match status" value="1"/>
</dbReference>
<dbReference type="PROSITE" id="PS50042">
    <property type="entry name" value="CNMP_BINDING_3"/>
    <property type="match status" value="1"/>
</dbReference>
<keyword evidence="1" id="KW-0805">Transcription regulation</keyword>
<evidence type="ECO:0000313" key="7">
    <source>
        <dbReference type="EMBL" id="AWB22815.1"/>
    </source>
</evidence>
<dbReference type="GO" id="GO:0005829">
    <property type="term" value="C:cytosol"/>
    <property type="evidence" value="ECO:0007669"/>
    <property type="project" value="TreeGrafter"/>
</dbReference>
<dbReference type="InterPro" id="IPR000595">
    <property type="entry name" value="cNMP-bd_dom"/>
</dbReference>
<gene>
    <name evidence="7" type="ORF">DA075_19460</name>
</gene>
<dbReference type="SMART" id="SM00100">
    <property type="entry name" value="cNMP"/>
    <property type="match status" value="1"/>
</dbReference>
<dbReference type="CDD" id="cd00092">
    <property type="entry name" value="HTH_CRP"/>
    <property type="match status" value="1"/>
</dbReference>
<dbReference type="CDD" id="cd00038">
    <property type="entry name" value="CAP_ED"/>
    <property type="match status" value="1"/>
</dbReference>
<dbReference type="EMBL" id="CP028843">
    <property type="protein sequence ID" value="AWB22815.1"/>
    <property type="molecule type" value="Genomic_DNA"/>
</dbReference>
<evidence type="ECO:0000256" key="2">
    <source>
        <dbReference type="ARBA" id="ARBA00023125"/>
    </source>
</evidence>
<accession>A0A2R4WMT7</accession>
<dbReference type="PROSITE" id="PS51063">
    <property type="entry name" value="HTH_CRP_2"/>
    <property type="match status" value="1"/>
</dbReference>
<dbReference type="SUPFAM" id="SSF46785">
    <property type="entry name" value="Winged helix' DNA-binding domain"/>
    <property type="match status" value="1"/>
</dbReference>
<dbReference type="KEGG" id="mee:DA075_19460"/>
<keyword evidence="3" id="KW-0804">Transcription</keyword>
<dbReference type="Pfam" id="PF00027">
    <property type="entry name" value="cNMP_binding"/>
    <property type="match status" value="1"/>
</dbReference>
<feature type="domain" description="HTH crp-type" evidence="6">
    <location>
        <begin position="151"/>
        <end position="222"/>
    </location>
</feature>
<protein>
    <submittedName>
        <fullName evidence="7">Transcriptional regulator</fullName>
    </submittedName>
</protein>
<dbReference type="Gene3D" id="2.60.120.10">
    <property type="entry name" value="Jelly Rolls"/>
    <property type="match status" value="1"/>
</dbReference>
<reference evidence="7 8" key="1">
    <citation type="submission" date="2018-04" db="EMBL/GenBank/DDBJ databases">
        <title>Methylobacterium sp. PR1016A genome.</title>
        <authorList>
            <person name="Park W."/>
        </authorList>
    </citation>
    <scope>NUCLEOTIDE SEQUENCE [LARGE SCALE GENOMIC DNA]</scope>
    <source>
        <strain evidence="7 8">PR1016A</strain>
    </source>
</reference>
<sequence>MPLALATAGLGPALNAGPAPAARLRQDGAQDGAAAGARRRFEAEEEIYAEGDRVVHFYKVVSGAVRTYRLLSDGRRQIDGFHLPGDIFGLEAGAERRTGADALVDTTLVAHRRSDRAALTGEAGALAHEVAAAMLRALERAQDHMLLLGRKSAKERVASFLLGLARRSGTEGTIALPMSRADIADHLGLTIESVSRSFTQLEREGVIALANHRRAVEVQDRAALRRLDA</sequence>
<name>A0A2R4WMT7_9HYPH</name>
<keyword evidence="2" id="KW-0238">DNA-binding</keyword>
<dbReference type="SUPFAM" id="SSF51206">
    <property type="entry name" value="cAMP-binding domain-like"/>
    <property type="match status" value="1"/>
</dbReference>
<dbReference type="PANTHER" id="PTHR24567">
    <property type="entry name" value="CRP FAMILY TRANSCRIPTIONAL REGULATORY PROTEIN"/>
    <property type="match status" value="1"/>
</dbReference>
<dbReference type="OrthoDB" id="667966at2"/>
<keyword evidence="8" id="KW-1185">Reference proteome</keyword>
<dbReference type="InterPro" id="IPR012318">
    <property type="entry name" value="HTH_CRP"/>
</dbReference>
<dbReference type="RefSeq" id="WP_099954615.1">
    <property type="nucleotide sequence ID" value="NZ_CP028843.1"/>
</dbReference>
<dbReference type="InterPro" id="IPR050397">
    <property type="entry name" value="Env_Response_Regulators"/>
</dbReference>
<organism evidence="7 8">
    <name type="scientific">Methylobacterium currus</name>
    <dbReference type="NCBI Taxonomy" id="2051553"/>
    <lineage>
        <taxon>Bacteria</taxon>
        <taxon>Pseudomonadati</taxon>
        <taxon>Pseudomonadota</taxon>
        <taxon>Alphaproteobacteria</taxon>
        <taxon>Hyphomicrobiales</taxon>
        <taxon>Methylobacteriaceae</taxon>
        <taxon>Methylobacterium</taxon>
    </lineage>
</organism>
<proteinExistence type="predicted"/>
<dbReference type="InterPro" id="IPR014710">
    <property type="entry name" value="RmlC-like_jellyroll"/>
</dbReference>
<dbReference type="Pfam" id="PF13545">
    <property type="entry name" value="HTH_Crp_2"/>
    <property type="match status" value="1"/>
</dbReference>
<keyword evidence="4" id="KW-0535">Nitrogen fixation</keyword>
<dbReference type="InterPro" id="IPR018490">
    <property type="entry name" value="cNMP-bd_dom_sf"/>
</dbReference>
<dbReference type="AlphaFoldDB" id="A0A2R4WMT7"/>
<dbReference type="Gene3D" id="1.10.10.10">
    <property type="entry name" value="Winged helix-like DNA-binding domain superfamily/Winged helix DNA-binding domain"/>
    <property type="match status" value="1"/>
</dbReference>
<evidence type="ECO:0000256" key="3">
    <source>
        <dbReference type="ARBA" id="ARBA00023163"/>
    </source>
</evidence>
<evidence type="ECO:0000256" key="4">
    <source>
        <dbReference type="ARBA" id="ARBA00023231"/>
    </source>
</evidence>
<evidence type="ECO:0000259" key="5">
    <source>
        <dbReference type="PROSITE" id="PS50042"/>
    </source>
</evidence>
<dbReference type="InterPro" id="IPR036390">
    <property type="entry name" value="WH_DNA-bd_sf"/>
</dbReference>
<evidence type="ECO:0000259" key="6">
    <source>
        <dbReference type="PROSITE" id="PS51063"/>
    </source>
</evidence>
<dbReference type="FunFam" id="1.10.10.10:FF:000028">
    <property type="entry name" value="Fumarate/nitrate reduction transcriptional regulator Fnr"/>
    <property type="match status" value="1"/>
</dbReference>
<dbReference type="GO" id="GO:0003677">
    <property type="term" value="F:DNA binding"/>
    <property type="evidence" value="ECO:0007669"/>
    <property type="project" value="UniProtKB-KW"/>
</dbReference>
<dbReference type="Proteomes" id="UP000244755">
    <property type="component" value="Chromosome 1"/>
</dbReference>
<dbReference type="GO" id="GO:0003700">
    <property type="term" value="F:DNA-binding transcription factor activity"/>
    <property type="evidence" value="ECO:0007669"/>
    <property type="project" value="TreeGrafter"/>
</dbReference>